<dbReference type="EMBL" id="JARPTC010000014">
    <property type="protein sequence ID" value="MDO7787533.1"/>
    <property type="molecule type" value="Genomic_DNA"/>
</dbReference>
<dbReference type="AlphaFoldDB" id="A0AAW7ZDM0"/>
<protein>
    <submittedName>
        <fullName evidence="3">Helix-turn-helix transcriptional regulator</fullName>
    </submittedName>
</protein>
<name>A0AAW7ZDM0_9FIRM</name>
<comment type="caution">
    <text evidence="3">The sequence shown here is derived from an EMBL/GenBank/DDBJ whole genome shotgun (WGS) entry which is preliminary data.</text>
</comment>
<sequence>MEEISLTPEEVAAKLKIAKNTVYELIKRGELPAYRVGRKIRVDLKDVENYKRQGKKVDLSSDTRLLNLSNGGKSNNILVNKPPLPQGIVICGQDVLLDVLSRQLERHPNGIHAFRHNVGSFPGLMALYHEKADLAAIHLWDGDTNVYNIPYVRHMLPGVKTVILHLACRMQGFYVAKGNPKNINAWQDLTRGEISFINREKGSGTRVLLDEKLRLLGINRHLIKGYEIEEPSHLGIASAVARGDADVGLGNEKVSMQVRGVDFIPLQKERYELVLRKEDLQKPYIQAVVEILQSKEFKNELYGLGDYDVTETGKIIAFSLSDSEYLVNK</sequence>
<dbReference type="RefSeq" id="WP_304542681.1">
    <property type="nucleotide sequence ID" value="NZ_JARPTC010000014.1"/>
</dbReference>
<dbReference type="InterPro" id="IPR024370">
    <property type="entry name" value="PBP_domain"/>
</dbReference>
<dbReference type="InterPro" id="IPR010093">
    <property type="entry name" value="SinI_DNA-bd"/>
</dbReference>
<dbReference type="GO" id="GO:0003677">
    <property type="term" value="F:DNA binding"/>
    <property type="evidence" value="ECO:0007669"/>
    <property type="project" value="InterPro"/>
</dbReference>
<dbReference type="Gene3D" id="3.40.190.10">
    <property type="entry name" value="Periplasmic binding protein-like II"/>
    <property type="match status" value="1"/>
</dbReference>
<dbReference type="NCBIfam" id="TIGR01764">
    <property type="entry name" value="excise"/>
    <property type="match status" value="1"/>
</dbReference>
<evidence type="ECO:0000259" key="1">
    <source>
        <dbReference type="Pfam" id="PF12727"/>
    </source>
</evidence>
<proteinExistence type="predicted"/>
<feature type="domain" description="Helix-turn-helix" evidence="2">
    <location>
        <begin position="6"/>
        <end position="54"/>
    </location>
</feature>
<dbReference type="PANTHER" id="PTHR38431:SF1">
    <property type="entry name" value="BLL2305 PROTEIN"/>
    <property type="match status" value="1"/>
</dbReference>
<dbReference type="SUPFAM" id="SSF53850">
    <property type="entry name" value="Periplasmic binding protein-like II"/>
    <property type="match status" value="1"/>
</dbReference>
<evidence type="ECO:0000259" key="2">
    <source>
        <dbReference type="Pfam" id="PF12728"/>
    </source>
</evidence>
<dbReference type="InterPro" id="IPR041657">
    <property type="entry name" value="HTH_17"/>
</dbReference>
<dbReference type="InterPro" id="IPR009061">
    <property type="entry name" value="DNA-bd_dom_put_sf"/>
</dbReference>
<dbReference type="Proteomes" id="UP001172911">
    <property type="component" value="Unassembled WGS sequence"/>
</dbReference>
<dbReference type="PANTHER" id="PTHR38431">
    <property type="entry name" value="BLL2305 PROTEIN"/>
    <property type="match status" value="1"/>
</dbReference>
<dbReference type="Pfam" id="PF12727">
    <property type="entry name" value="PBP_like"/>
    <property type="match status" value="1"/>
</dbReference>
<gene>
    <name evidence="3" type="ORF">P6N53_09905</name>
</gene>
<evidence type="ECO:0000313" key="3">
    <source>
        <dbReference type="EMBL" id="MDO7787533.1"/>
    </source>
</evidence>
<organism evidence="3 4">
    <name type="scientific">Desulforamulus aquiferis</name>
    <dbReference type="NCBI Taxonomy" id="1397668"/>
    <lineage>
        <taxon>Bacteria</taxon>
        <taxon>Bacillati</taxon>
        <taxon>Bacillota</taxon>
        <taxon>Clostridia</taxon>
        <taxon>Eubacteriales</taxon>
        <taxon>Peptococcaceae</taxon>
        <taxon>Desulforamulus</taxon>
    </lineage>
</organism>
<reference evidence="3" key="2">
    <citation type="submission" date="2023-03" db="EMBL/GenBank/DDBJ databases">
        <authorList>
            <person name="Zhang Z."/>
        </authorList>
    </citation>
    <scope>NUCLEOTIDE SEQUENCE</scope>
    <source>
        <strain evidence="3">DSA</strain>
    </source>
</reference>
<dbReference type="SUPFAM" id="SSF46955">
    <property type="entry name" value="Putative DNA-binding domain"/>
    <property type="match status" value="1"/>
</dbReference>
<evidence type="ECO:0000313" key="4">
    <source>
        <dbReference type="Proteomes" id="UP001172911"/>
    </source>
</evidence>
<reference evidence="3" key="1">
    <citation type="journal article" date="2023" name="J. Hazard. Mater.">
        <title>Anaerobic biodegradation of pyrene and benzo[a]pyrene by a new sulfate-reducing Desulforamulus aquiferis strain DSA.</title>
        <authorList>
            <person name="Zhang Z."/>
            <person name="Sun J."/>
            <person name="Gong X."/>
            <person name="Wang C."/>
            <person name="Wang H."/>
        </authorList>
    </citation>
    <scope>NUCLEOTIDE SEQUENCE</scope>
    <source>
        <strain evidence="3">DSA</strain>
    </source>
</reference>
<feature type="domain" description="PBP" evidence="1">
    <location>
        <begin position="102"/>
        <end position="293"/>
    </location>
</feature>
<keyword evidence="4" id="KW-1185">Reference proteome</keyword>
<accession>A0AAW7ZDM0</accession>
<dbReference type="Pfam" id="PF12728">
    <property type="entry name" value="HTH_17"/>
    <property type="match status" value="1"/>
</dbReference>